<dbReference type="Pfam" id="PF00486">
    <property type="entry name" value="Trans_reg_C"/>
    <property type="match status" value="1"/>
</dbReference>
<evidence type="ECO:0000256" key="1">
    <source>
        <dbReference type="ARBA" id="ARBA00022553"/>
    </source>
</evidence>
<gene>
    <name evidence="10" type="ORF">DW663_04175</name>
</gene>
<feature type="DNA-binding region" description="OmpR/PhoB-type" evidence="7">
    <location>
        <begin position="127"/>
        <end position="224"/>
    </location>
</feature>
<dbReference type="GO" id="GO:0005829">
    <property type="term" value="C:cytosol"/>
    <property type="evidence" value="ECO:0007669"/>
    <property type="project" value="TreeGrafter"/>
</dbReference>
<dbReference type="SMART" id="SM00862">
    <property type="entry name" value="Trans_reg_C"/>
    <property type="match status" value="1"/>
</dbReference>
<dbReference type="SUPFAM" id="SSF52172">
    <property type="entry name" value="CheY-like"/>
    <property type="match status" value="1"/>
</dbReference>
<dbReference type="InterPro" id="IPR039420">
    <property type="entry name" value="WalR-like"/>
</dbReference>
<evidence type="ECO:0000313" key="10">
    <source>
        <dbReference type="EMBL" id="RHF73471.1"/>
    </source>
</evidence>
<organism evidence="10 11">
    <name type="scientific">Fusobacterium mortiferum</name>
    <dbReference type="NCBI Taxonomy" id="850"/>
    <lineage>
        <taxon>Bacteria</taxon>
        <taxon>Fusobacteriati</taxon>
        <taxon>Fusobacteriota</taxon>
        <taxon>Fusobacteriia</taxon>
        <taxon>Fusobacteriales</taxon>
        <taxon>Fusobacteriaceae</taxon>
        <taxon>Fusobacterium</taxon>
    </lineage>
</organism>
<dbReference type="InterPro" id="IPR001867">
    <property type="entry name" value="OmpR/PhoB-type_DNA-bd"/>
</dbReference>
<evidence type="ECO:0000259" key="9">
    <source>
        <dbReference type="PROSITE" id="PS51755"/>
    </source>
</evidence>
<dbReference type="CDD" id="cd00383">
    <property type="entry name" value="trans_reg_C"/>
    <property type="match status" value="1"/>
</dbReference>
<dbReference type="PROSITE" id="PS51755">
    <property type="entry name" value="OMPR_PHOB"/>
    <property type="match status" value="1"/>
</dbReference>
<dbReference type="GeneID" id="62764229"/>
<dbReference type="GO" id="GO:0006355">
    <property type="term" value="P:regulation of DNA-templated transcription"/>
    <property type="evidence" value="ECO:0007669"/>
    <property type="project" value="InterPro"/>
</dbReference>
<accession>A0A414PYB5</accession>
<dbReference type="PANTHER" id="PTHR48111">
    <property type="entry name" value="REGULATOR OF RPOS"/>
    <property type="match status" value="1"/>
</dbReference>
<keyword evidence="1 6" id="KW-0597">Phosphoprotein</keyword>
<keyword evidence="3" id="KW-0805">Transcription regulation</keyword>
<sequence>MNILVVQREKKQAEYVAKGLKESGYIVEYTDNLEEAYHLCELISYDLAIVDTLISNKSGLDFCKNLREINKDMGVIFLSSDTDINIKVKAFECGGDDYITKPFIFIELLARIQAIVRRLQKKESSLSNILKVRDLKLDYLTREVYRGEKKIDLTSKEFALLEYFMRNRNIVLTRTVLKEQIWGIDFISDTNIVDVYVTYLRNKIDRGYDSKFFYTVRGAGYILK</sequence>
<evidence type="ECO:0000256" key="3">
    <source>
        <dbReference type="ARBA" id="ARBA00023015"/>
    </source>
</evidence>
<evidence type="ECO:0000256" key="6">
    <source>
        <dbReference type="PROSITE-ProRule" id="PRU00169"/>
    </source>
</evidence>
<evidence type="ECO:0000256" key="4">
    <source>
        <dbReference type="ARBA" id="ARBA00023125"/>
    </source>
</evidence>
<dbReference type="InterPro" id="IPR011006">
    <property type="entry name" value="CheY-like_superfamily"/>
</dbReference>
<evidence type="ECO:0000259" key="8">
    <source>
        <dbReference type="PROSITE" id="PS50110"/>
    </source>
</evidence>
<evidence type="ECO:0000313" key="11">
    <source>
        <dbReference type="Proteomes" id="UP000284676"/>
    </source>
</evidence>
<evidence type="ECO:0000256" key="5">
    <source>
        <dbReference type="ARBA" id="ARBA00023163"/>
    </source>
</evidence>
<dbReference type="Gene3D" id="1.10.10.10">
    <property type="entry name" value="Winged helix-like DNA-binding domain superfamily/Winged helix DNA-binding domain"/>
    <property type="match status" value="1"/>
</dbReference>
<dbReference type="SMART" id="SM00448">
    <property type="entry name" value="REC"/>
    <property type="match status" value="1"/>
</dbReference>
<feature type="modified residue" description="4-aspartylphosphate" evidence="6">
    <location>
        <position position="51"/>
    </location>
</feature>
<dbReference type="GO" id="GO:0000156">
    <property type="term" value="F:phosphorelay response regulator activity"/>
    <property type="evidence" value="ECO:0007669"/>
    <property type="project" value="TreeGrafter"/>
</dbReference>
<dbReference type="RefSeq" id="WP_005886931.1">
    <property type="nucleotide sequence ID" value="NZ_DAWDOM010000029.1"/>
</dbReference>
<comment type="caution">
    <text evidence="10">The sequence shown here is derived from an EMBL/GenBank/DDBJ whole genome shotgun (WGS) entry which is preliminary data.</text>
</comment>
<dbReference type="Proteomes" id="UP000284676">
    <property type="component" value="Unassembled WGS sequence"/>
</dbReference>
<evidence type="ECO:0000256" key="7">
    <source>
        <dbReference type="PROSITE-ProRule" id="PRU01091"/>
    </source>
</evidence>
<dbReference type="Pfam" id="PF00072">
    <property type="entry name" value="Response_reg"/>
    <property type="match status" value="1"/>
</dbReference>
<dbReference type="PROSITE" id="PS50110">
    <property type="entry name" value="RESPONSE_REGULATORY"/>
    <property type="match status" value="1"/>
</dbReference>
<keyword evidence="2" id="KW-0902">Two-component regulatory system</keyword>
<dbReference type="InterPro" id="IPR001789">
    <property type="entry name" value="Sig_transdc_resp-reg_receiver"/>
</dbReference>
<dbReference type="EMBL" id="QRHL01000004">
    <property type="protein sequence ID" value="RHF73471.1"/>
    <property type="molecule type" value="Genomic_DNA"/>
</dbReference>
<dbReference type="GO" id="GO:0032993">
    <property type="term" value="C:protein-DNA complex"/>
    <property type="evidence" value="ECO:0007669"/>
    <property type="project" value="TreeGrafter"/>
</dbReference>
<dbReference type="PANTHER" id="PTHR48111:SF22">
    <property type="entry name" value="REGULATOR OF RPOS"/>
    <property type="match status" value="1"/>
</dbReference>
<evidence type="ECO:0000256" key="2">
    <source>
        <dbReference type="ARBA" id="ARBA00023012"/>
    </source>
</evidence>
<dbReference type="InterPro" id="IPR036388">
    <property type="entry name" value="WH-like_DNA-bd_sf"/>
</dbReference>
<reference evidence="10 11" key="1">
    <citation type="submission" date="2018-08" db="EMBL/GenBank/DDBJ databases">
        <title>A genome reference for cultivated species of the human gut microbiota.</title>
        <authorList>
            <person name="Zou Y."/>
            <person name="Xue W."/>
            <person name="Luo G."/>
        </authorList>
    </citation>
    <scope>NUCLEOTIDE SEQUENCE [LARGE SCALE GENOMIC DNA]</scope>
    <source>
        <strain evidence="10 11">AM25-1</strain>
    </source>
</reference>
<name>A0A414PYB5_FUSMR</name>
<keyword evidence="5" id="KW-0804">Transcription</keyword>
<dbReference type="AlphaFoldDB" id="A0A414PYB5"/>
<feature type="domain" description="Response regulatory" evidence="8">
    <location>
        <begin position="2"/>
        <end position="116"/>
    </location>
</feature>
<dbReference type="GO" id="GO:0000976">
    <property type="term" value="F:transcription cis-regulatory region binding"/>
    <property type="evidence" value="ECO:0007669"/>
    <property type="project" value="TreeGrafter"/>
</dbReference>
<feature type="domain" description="OmpR/PhoB-type" evidence="9">
    <location>
        <begin position="127"/>
        <end position="224"/>
    </location>
</feature>
<dbReference type="FunFam" id="1.10.10.10:FF:000005">
    <property type="entry name" value="Two-component system response regulator"/>
    <property type="match status" value="1"/>
</dbReference>
<protein>
    <submittedName>
        <fullName evidence="10">DNA-binding response regulator</fullName>
    </submittedName>
</protein>
<dbReference type="Gene3D" id="3.40.50.2300">
    <property type="match status" value="1"/>
</dbReference>
<keyword evidence="4 7" id="KW-0238">DNA-binding</keyword>
<proteinExistence type="predicted"/>